<feature type="coiled-coil region" evidence="1">
    <location>
        <begin position="202"/>
        <end position="229"/>
    </location>
</feature>
<reference evidence="3" key="1">
    <citation type="journal article" date="2011" name="Genome Biol.">
        <title>Comparative genomics of the social amoebae Dictyostelium discoideum and Dictyostelium purpureum.</title>
        <authorList>
            <consortium name="US DOE Joint Genome Institute (JGI-PGF)"/>
            <person name="Sucgang R."/>
            <person name="Kuo A."/>
            <person name="Tian X."/>
            <person name="Salerno W."/>
            <person name="Parikh A."/>
            <person name="Feasley C.L."/>
            <person name="Dalin E."/>
            <person name="Tu H."/>
            <person name="Huang E."/>
            <person name="Barry K."/>
            <person name="Lindquist E."/>
            <person name="Shapiro H."/>
            <person name="Bruce D."/>
            <person name="Schmutz J."/>
            <person name="Salamov A."/>
            <person name="Fey P."/>
            <person name="Gaudet P."/>
            <person name="Anjard C."/>
            <person name="Babu M.M."/>
            <person name="Basu S."/>
            <person name="Bushmanova Y."/>
            <person name="van der Wel H."/>
            <person name="Katoh-Kurasawa M."/>
            <person name="Dinh C."/>
            <person name="Coutinho P.M."/>
            <person name="Saito T."/>
            <person name="Elias M."/>
            <person name="Schaap P."/>
            <person name="Kay R.R."/>
            <person name="Henrissat B."/>
            <person name="Eichinger L."/>
            <person name="Rivero F."/>
            <person name="Putnam N.H."/>
            <person name="West C.M."/>
            <person name="Loomis W.F."/>
            <person name="Chisholm R.L."/>
            <person name="Shaulsky G."/>
            <person name="Strassmann J.E."/>
            <person name="Queller D.C."/>
            <person name="Kuspa A."/>
            <person name="Grigoriev I.V."/>
        </authorList>
    </citation>
    <scope>NUCLEOTIDE SEQUENCE [LARGE SCALE GENOMIC DNA]</scope>
    <source>
        <strain evidence="3">QSDP1</strain>
    </source>
</reference>
<organism evidence="2 3">
    <name type="scientific">Dictyostelium purpureum</name>
    <name type="common">Slime mold</name>
    <dbReference type="NCBI Taxonomy" id="5786"/>
    <lineage>
        <taxon>Eukaryota</taxon>
        <taxon>Amoebozoa</taxon>
        <taxon>Evosea</taxon>
        <taxon>Eumycetozoa</taxon>
        <taxon>Dictyostelia</taxon>
        <taxon>Dictyosteliales</taxon>
        <taxon>Dictyosteliaceae</taxon>
        <taxon>Dictyostelium</taxon>
    </lineage>
</organism>
<evidence type="ECO:0000313" key="3">
    <source>
        <dbReference type="Proteomes" id="UP000001064"/>
    </source>
</evidence>
<dbReference type="KEGG" id="dpp:DICPUDRAFT_74574"/>
<keyword evidence="3" id="KW-1185">Reference proteome</keyword>
<dbReference type="GeneID" id="10509524"/>
<dbReference type="InParanoid" id="F0Z851"/>
<accession>F0Z851</accession>
<dbReference type="VEuPathDB" id="AmoebaDB:DICPUDRAFT_74574"/>
<dbReference type="RefSeq" id="XP_003283586.1">
    <property type="nucleotide sequence ID" value="XM_003283538.1"/>
</dbReference>
<proteinExistence type="predicted"/>
<evidence type="ECO:0000313" key="2">
    <source>
        <dbReference type="EMBL" id="EGC39835.1"/>
    </source>
</evidence>
<sequence>MENQLMILEEKDIQKMLEIGNERLSEQEYNLLANLMKTVQKSVEKNDMQRRVIEKFNKELAIAKNTIVELEKLNSELFYREENGAKLWMKMNTLQLEKLKEAEEKIKLADKILEKKLDISRREETKETIIKGDGKNGKVVSINSRSFASVKLKANLLNALNDRVTKDSMDFIKTVKYLLGLENIDSKVYDYIHVVRFLIYIVLIGNEKNENLRLQLRILEEEKEMKKERILESEIINIIDRNLERSSDKQESKEETKYRFRAMMSDVYEKIYKAGCKVIYDGENFVAILLTYKSPLFYGKNSFQVQEVIGENLKSGIRDRFIQECSMKSKGEKRNLSTDEIIEVLTDLGNQRKSKELQNKNFLVNALRSNN</sequence>
<dbReference type="AlphaFoldDB" id="F0Z851"/>
<dbReference type="Proteomes" id="UP000001064">
    <property type="component" value="Unassembled WGS sequence"/>
</dbReference>
<keyword evidence="1" id="KW-0175">Coiled coil</keyword>
<name>F0Z851_DICPU</name>
<protein>
    <submittedName>
        <fullName evidence="2">Uncharacterized protein</fullName>
    </submittedName>
</protein>
<dbReference type="EMBL" id="GL870950">
    <property type="protein sequence ID" value="EGC39835.1"/>
    <property type="molecule type" value="Genomic_DNA"/>
</dbReference>
<gene>
    <name evidence="2" type="ORF">DICPUDRAFT_74574</name>
</gene>
<evidence type="ECO:0000256" key="1">
    <source>
        <dbReference type="SAM" id="Coils"/>
    </source>
</evidence>